<dbReference type="EMBL" id="NEVH01015297">
    <property type="protein sequence ID" value="PNF27355.1"/>
    <property type="molecule type" value="Genomic_DNA"/>
</dbReference>
<dbReference type="Gene3D" id="3.80.10.10">
    <property type="entry name" value="Ribonuclease Inhibitor"/>
    <property type="match status" value="1"/>
</dbReference>
<evidence type="ECO:0000313" key="2">
    <source>
        <dbReference type="EMBL" id="PNF27355.1"/>
    </source>
</evidence>
<dbReference type="PROSITE" id="PS50181">
    <property type="entry name" value="FBOX"/>
    <property type="match status" value="1"/>
</dbReference>
<dbReference type="SUPFAM" id="SSF81383">
    <property type="entry name" value="F-box domain"/>
    <property type="match status" value="1"/>
</dbReference>
<evidence type="ECO:0000259" key="1">
    <source>
        <dbReference type="PROSITE" id="PS50181"/>
    </source>
</evidence>
<name>A0A2J7QFI1_9NEOP</name>
<dbReference type="InParanoid" id="A0A2J7QFI1"/>
<dbReference type="InterPro" id="IPR001810">
    <property type="entry name" value="F-box_dom"/>
</dbReference>
<accession>A0A2J7QFI1</accession>
<feature type="domain" description="F-box" evidence="1">
    <location>
        <begin position="45"/>
        <end position="92"/>
    </location>
</feature>
<evidence type="ECO:0000313" key="3">
    <source>
        <dbReference type="Proteomes" id="UP000235965"/>
    </source>
</evidence>
<organism evidence="2 3">
    <name type="scientific">Cryptotermes secundus</name>
    <dbReference type="NCBI Taxonomy" id="105785"/>
    <lineage>
        <taxon>Eukaryota</taxon>
        <taxon>Metazoa</taxon>
        <taxon>Ecdysozoa</taxon>
        <taxon>Arthropoda</taxon>
        <taxon>Hexapoda</taxon>
        <taxon>Insecta</taxon>
        <taxon>Pterygota</taxon>
        <taxon>Neoptera</taxon>
        <taxon>Polyneoptera</taxon>
        <taxon>Dictyoptera</taxon>
        <taxon>Blattodea</taxon>
        <taxon>Blattoidea</taxon>
        <taxon>Termitoidae</taxon>
        <taxon>Kalotermitidae</taxon>
        <taxon>Cryptotermitinae</taxon>
        <taxon>Cryptotermes</taxon>
    </lineage>
</organism>
<dbReference type="InterPro" id="IPR032675">
    <property type="entry name" value="LRR_dom_sf"/>
</dbReference>
<reference evidence="2 3" key="1">
    <citation type="submission" date="2017-12" db="EMBL/GenBank/DDBJ databases">
        <title>Hemimetabolous genomes reveal molecular basis of termite eusociality.</title>
        <authorList>
            <person name="Harrison M.C."/>
            <person name="Jongepier E."/>
            <person name="Robertson H.M."/>
            <person name="Arning N."/>
            <person name="Bitard-Feildel T."/>
            <person name="Chao H."/>
            <person name="Childers C.P."/>
            <person name="Dinh H."/>
            <person name="Doddapaneni H."/>
            <person name="Dugan S."/>
            <person name="Gowin J."/>
            <person name="Greiner C."/>
            <person name="Han Y."/>
            <person name="Hu H."/>
            <person name="Hughes D.S.T."/>
            <person name="Huylmans A.-K."/>
            <person name="Kemena C."/>
            <person name="Kremer L.P.M."/>
            <person name="Lee S.L."/>
            <person name="Lopez-Ezquerra A."/>
            <person name="Mallet L."/>
            <person name="Monroy-Kuhn J.M."/>
            <person name="Moser A."/>
            <person name="Murali S.C."/>
            <person name="Muzny D.M."/>
            <person name="Otani S."/>
            <person name="Piulachs M.-D."/>
            <person name="Poelchau M."/>
            <person name="Qu J."/>
            <person name="Schaub F."/>
            <person name="Wada-Katsumata A."/>
            <person name="Worley K.C."/>
            <person name="Xie Q."/>
            <person name="Ylla G."/>
            <person name="Poulsen M."/>
            <person name="Gibbs R.A."/>
            <person name="Schal C."/>
            <person name="Richards S."/>
            <person name="Belles X."/>
            <person name="Korb J."/>
            <person name="Bornberg-Bauer E."/>
        </authorList>
    </citation>
    <scope>NUCLEOTIDE SEQUENCE [LARGE SCALE GENOMIC DNA]</scope>
    <source>
        <tissue evidence="2">Whole body</tissue>
    </source>
</reference>
<dbReference type="Pfam" id="PF12937">
    <property type="entry name" value="F-box-like"/>
    <property type="match status" value="1"/>
</dbReference>
<keyword evidence="3" id="KW-1185">Reference proteome</keyword>
<protein>
    <recommendedName>
        <fullName evidence="1">F-box domain-containing protein</fullName>
    </recommendedName>
</protein>
<dbReference type="InterPro" id="IPR036047">
    <property type="entry name" value="F-box-like_dom_sf"/>
</dbReference>
<proteinExistence type="predicted"/>
<dbReference type="Proteomes" id="UP000235965">
    <property type="component" value="Unassembled WGS sequence"/>
</dbReference>
<comment type="caution">
    <text evidence="2">The sequence shown here is derived from an EMBL/GenBank/DDBJ whole genome shotgun (WGS) entry which is preliminary data.</text>
</comment>
<dbReference type="AlphaFoldDB" id="A0A2J7QFI1"/>
<dbReference type="SUPFAM" id="SSF52047">
    <property type="entry name" value="RNI-like"/>
    <property type="match status" value="1"/>
</dbReference>
<gene>
    <name evidence="2" type="ORF">B7P43_G02429</name>
</gene>
<dbReference type="STRING" id="105785.A0A2J7QFI1"/>
<sequence length="256" mass="29874">MKRKCENCELTGNEAKERRVTRSMTREQVPKTRRINTGRKLRSTRTHIMDLPPELQLEIFSRLSVRDLCQRVAPVCKKWSILARHPSLRKELSFGKDISKSSALKLLHESPRLRRLSLRGRSDTDAILRRVRRSNRHIETLKMVRCRGAVRRREVNGDILVRILKECKKLCCLNIQGTLVKSFEFYTVLASLDERMMSFRIRSATKEGMLCYLKTRAKVLDKRRGSLNGVTRDVNEIIALMSQNTGYKNWSLIFND</sequence>